<reference evidence="2" key="2">
    <citation type="submission" date="2020-05" db="UniProtKB">
        <authorList>
            <consortium name="EnsemblMetazoa"/>
        </authorList>
    </citation>
    <scope>IDENTIFICATION</scope>
    <source>
        <strain evidence="2">wikel</strain>
    </source>
</reference>
<dbReference type="HOGENOM" id="CLU_1541824_0_0_1"/>
<dbReference type="InParanoid" id="B7QBJ4"/>
<dbReference type="EMBL" id="ABJB010698992">
    <property type="status" value="NOT_ANNOTATED_CDS"/>
    <property type="molecule type" value="Genomic_DNA"/>
</dbReference>
<gene>
    <name evidence="1" type="ORF">IscW_ISCW012682</name>
</gene>
<dbReference type="EMBL" id="DS901734">
    <property type="protein sequence ID" value="EEC16216.1"/>
    <property type="molecule type" value="Genomic_DNA"/>
</dbReference>
<reference evidence="1 3" key="1">
    <citation type="submission" date="2008-03" db="EMBL/GenBank/DDBJ databases">
        <title>Annotation of Ixodes scapularis.</title>
        <authorList>
            <consortium name="Ixodes scapularis Genome Project Consortium"/>
            <person name="Caler E."/>
            <person name="Hannick L.I."/>
            <person name="Bidwell S."/>
            <person name="Joardar V."/>
            <person name="Thiagarajan M."/>
            <person name="Amedeo P."/>
            <person name="Galinsky K.J."/>
            <person name="Schobel S."/>
            <person name="Inman J."/>
            <person name="Hostetler J."/>
            <person name="Miller J."/>
            <person name="Hammond M."/>
            <person name="Megy K."/>
            <person name="Lawson D."/>
            <person name="Kodira C."/>
            <person name="Sutton G."/>
            <person name="Meyer J."/>
            <person name="Hill C.A."/>
            <person name="Birren B."/>
            <person name="Nene V."/>
            <person name="Collins F."/>
            <person name="Alarcon-Chaidez F."/>
            <person name="Wikel S."/>
            <person name="Strausberg R."/>
        </authorList>
    </citation>
    <scope>NUCLEOTIDE SEQUENCE [LARGE SCALE GENOMIC DNA]</scope>
    <source>
        <strain evidence="3">Wikel</strain>
        <strain evidence="1">Wikel colony</strain>
    </source>
</reference>
<dbReference type="VEuPathDB" id="VectorBase:ISCI012682"/>
<evidence type="ECO:0000313" key="1">
    <source>
        <dbReference type="EMBL" id="EEC16216.1"/>
    </source>
</evidence>
<sequence length="174" mass="19189">METPNIAPWLPVGSKVNAPLTLPRTASHEVRAAPDAQPLLRLRYSIKPRERVSFHEVLTETGYGSAISAYLGPERARAISVLLSRDQNIVIVHTPDIEAADRLIGELAVNTEKGSIPLQCYLRQGGGNTCHGVIVVRNTDTTETLQHRVCWRTGTIVENPKIRHIQQGTHHLLG</sequence>
<dbReference type="EnsemblMetazoa" id="ISCW012682-RA">
    <property type="protein sequence ID" value="ISCW012682-PA"/>
    <property type="gene ID" value="ISCW012682"/>
</dbReference>
<dbReference type="AlphaFoldDB" id="B7QBJ4"/>
<dbReference type="PaxDb" id="6945-B7QBJ4"/>
<organism>
    <name type="scientific">Ixodes scapularis</name>
    <name type="common">Black-legged tick</name>
    <name type="synonym">Deer tick</name>
    <dbReference type="NCBI Taxonomy" id="6945"/>
    <lineage>
        <taxon>Eukaryota</taxon>
        <taxon>Metazoa</taxon>
        <taxon>Ecdysozoa</taxon>
        <taxon>Arthropoda</taxon>
        <taxon>Chelicerata</taxon>
        <taxon>Arachnida</taxon>
        <taxon>Acari</taxon>
        <taxon>Parasitiformes</taxon>
        <taxon>Ixodida</taxon>
        <taxon>Ixodoidea</taxon>
        <taxon>Ixodidae</taxon>
        <taxon>Ixodinae</taxon>
        <taxon>Ixodes</taxon>
    </lineage>
</organism>
<dbReference type="OrthoDB" id="6488512at2759"/>
<name>B7QBJ4_IXOSC</name>
<accession>B7QBJ4</accession>
<evidence type="ECO:0000313" key="3">
    <source>
        <dbReference type="Proteomes" id="UP000001555"/>
    </source>
</evidence>
<dbReference type="VEuPathDB" id="VectorBase:ISCW012682"/>
<keyword evidence="3" id="KW-1185">Reference proteome</keyword>
<evidence type="ECO:0000313" key="2">
    <source>
        <dbReference type="EnsemblMetazoa" id="ISCW012682-PA"/>
    </source>
</evidence>
<proteinExistence type="predicted"/>
<dbReference type="Proteomes" id="UP000001555">
    <property type="component" value="Unassembled WGS sequence"/>
</dbReference>
<protein>
    <submittedName>
        <fullName evidence="1 2">Uncharacterized protein</fullName>
    </submittedName>
</protein>
<dbReference type="VEuPathDB" id="VectorBase:ISCP_027686"/>